<feature type="chain" id="PRO_5012741368" evidence="1">
    <location>
        <begin position="25"/>
        <end position="222"/>
    </location>
</feature>
<keyword evidence="1" id="KW-0732">Signal</keyword>
<evidence type="ECO:0000313" key="3">
    <source>
        <dbReference type="Proteomes" id="UP000219494"/>
    </source>
</evidence>
<evidence type="ECO:0000313" key="2">
    <source>
        <dbReference type="EMBL" id="SOB78575.1"/>
    </source>
</evidence>
<gene>
    <name evidence="2" type="ORF">SAMN06297144_0081</name>
</gene>
<dbReference type="Proteomes" id="UP000219494">
    <property type="component" value="Unassembled WGS sequence"/>
</dbReference>
<evidence type="ECO:0000256" key="1">
    <source>
        <dbReference type="SAM" id="SignalP"/>
    </source>
</evidence>
<protein>
    <submittedName>
        <fullName evidence="2">Uncharacterized protein</fullName>
    </submittedName>
</protein>
<keyword evidence="3" id="KW-1185">Reference proteome</keyword>
<feature type="signal peptide" evidence="1">
    <location>
        <begin position="1"/>
        <end position="24"/>
    </location>
</feature>
<sequence length="222" mass="24107">MKPSRTLVTLALAGAAALPRPAAAQFFFQPPKLTGAPVTGAEPGIVAQPLPGATPEELRAALVWNLRAGLNVAALQCQFKPTLLSLYNYNKILGDHGTELNAAYATLGKYFERTAKTKKAGQTALDQYGTRVYSSFSTVGAQLTFCQTASEIAHLAIFAPRGSFGTLASERMQELRNSLVLAGEQRFPWFVNVPATRLPALDDRCWRKGEWQPKKCGPQLWG</sequence>
<dbReference type="OrthoDB" id="7467144at2"/>
<organism evidence="2 3">
    <name type="scientific">Sphingomonas guangdongensis</name>
    <dbReference type="NCBI Taxonomy" id="1141890"/>
    <lineage>
        <taxon>Bacteria</taxon>
        <taxon>Pseudomonadati</taxon>
        <taxon>Pseudomonadota</taxon>
        <taxon>Alphaproteobacteria</taxon>
        <taxon>Sphingomonadales</taxon>
        <taxon>Sphingomonadaceae</taxon>
        <taxon>Sphingomonas</taxon>
    </lineage>
</organism>
<name>A0A285Q9F7_9SPHN</name>
<dbReference type="AlphaFoldDB" id="A0A285Q9F7"/>
<proteinExistence type="predicted"/>
<dbReference type="RefSeq" id="WP_097062077.1">
    <property type="nucleotide sequence ID" value="NZ_OBMI01000001.1"/>
</dbReference>
<accession>A0A285Q9F7</accession>
<dbReference type="EMBL" id="OBMI01000001">
    <property type="protein sequence ID" value="SOB78575.1"/>
    <property type="molecule type" value="Genomic_DNA"/>
</dbReference>
<reference evidence="2 3" key="1">
    <citation type="submission" date="2017-07" db="EMBL/GenBank/DDBJ databases">
        <authorList>
            <person name="Sun Z.S."/>
            <person name="Albrecht U."/>
            <person name="Echele G."/>
            <person name="Lee C.C."/>
        </authorList>
    </citation>
    <scope>NUCLEOTIDE SEQUENCE [LARGE SCALE GENOMIC DNA]</scope>
    <source>
        <strain evidence="2 3">CGMCC 1.12672</strain>
    </source>
</reference>